<accession>A0A3N2CPS5</accession>
<dbReference type="Proteomes" id="UP000281738">
    <property type="component" value="Unassembled WGS sequence"/>
</dbReference>
<gene>
    <name evidence="2" type="ORF">EDD33_0252</name>
</gene>
<name>A0A3N2CPS5_9ACTN</name>
<evidence type="ECO:0000259" key="1">
    <source>
        <dbReference type="Pfam" id="PF08241"/>
    </source>
</evidence>
<evidence type="ECO:0000313" key="3">
    <source>
        <dbReference type="Proteomes" id="UP000281738"/>
    </source>
</evidence>
<dbReference type="AlphaFoldDB" id="A0A3N2CPS5"/>
<dbReference type="EMBL" id="RKHO01000001">
    <property type="protein sequence ID" value="ROR89428.1"/>
    <property type="molecule type" value="Genomic_DNA"/>
</dbReference>
<keyword evidence="2" id="KW-0489">Methyltransferase</keyword>
<dbReference type="GO" id="GO:0032259">
    <property type="term" value="P:methylation"/>
    <property type="evidence" value="ECO:0007669"/>
    <property type="project" value="UniProtKB-KW"/>
</dbReference>
<dbReference type="PANTHER" id="PTHR43591:SF99">
    <property type="entry name" value="OS06G0646000 PROTEIN"/>
    <property type="match status" value="1"/>
</dbReference>
<dbReference type="RefSeq" id="WP_123388787.1">
    <property type="nucleotide sequence ID" value="NZ_RKHO01000001.1"/>
</dbReference>
<dbReference type="OrthoDB" id="65624at2"/>
<keyword evidence="3" id="KW-1185">Reference proteome</keyword>
<dbReference type="CDD" id="cd02440">
    <property type="entry name" value="AdoMet_MTases"/>
    <property type="match status" value="1"/>
</dbReference>
<reference evidence="2 3" key="1">
    <citation type="submission" date="2018-11" db="EMBL/GenBank/DDBJ databases">
        <title>Sequencing the genomes of 1000 actinobacteria strains.</title>
        <authorList>
            <person name="Klenk H.-P."/>
        </authorList>
    </citation>
    <scope>NUCLEOTIDE SEQUENCE [LARGE SCALE GENOMIC DNA]</scope>
    <source>
        <strain evidence="2 3">DSM 12652</strain>
    </source>
</reference>
<protein>
    <submittedName>
        <fullName evidence="2">Methyltransferase family protein</fullName>
    </submittedName>
</protein>
<proteinExistence type="predicted"/>
<sequence length="231" mass="24344">MSALRRLVGQVPGVGGWDEDPLWGSVYDWSVEHPVTGGALWRLGIGSDLRLLYAAAGETGRLPAGSVVLDVPSGGGVALRGLRPGQAVRYVAVDISQRMLDRTTASARRLGVEDQLETVLADVVDLPFADGSVDHVVSLTGLHCFPDPRGAVRELARVLRPGGVLTGSALLNDSGLRFEGVRRGGRLAGLLGPGATRSDVRRWLVADGFEQVTVRLSGAIGYFRGVRADGA</sequence>
<dbReference type="PANTHER" id="PTHR43591">
    <property type="entry name" value="METHYLTRANSFERASE"/>
    <property type="match status" value="1"/>
</dbReference>
<dbReference type="SUPFAM" id="SSF53335">
    <property type="entry name" value="S-adenosyl-L-methionine-dependent methyltransferases"/>
    <property type="match status" value="1"/>
</dbReference>
<dbReference type="GO" id="GO:0008757">
    <property type="term" value="F:S-adenosylmethionine-dependent methyltransferase activity"/>
    <property type="evidence" value="ECO:0007669"/>
    <property type="project" value="InterPro"/>
</dbReference>
<dbReference type="Pfam" id="PF08241">
    <property type="entry name" value="Methyltransf_11"/>
    <property type="match status" value="1"/>
</dbReference>
<feature type="domain" description="Methyltransferase type 11" evidence="1">
    <location>
        <begin position="69"/>
        <end position="165"/>
    </location>
</feature>
<organism evidence="2 3">
    <name type="scientific">Nocardioides aurantiacus</name>
    <dbReference type="NCBI Taxonomy" id="86796"/>
    <lineage>
        <taxon>Bacteria</taxon>
        <taxon>Bacillati</taxon>
        <taxon>Actinomycetota</taxon>
        <taxon>Actinomycetes</taxon>
        <taxon>Propionibacteriales</taxon>
        <taxon>Nocardioidaceae</taxon>
        <taxon>Nocardioides</taxon>
    </lineage>
</organism>
<evidence type="ECO:0000313" key="2">
    <source>
        <dbReference type="EMBL" id="ROR89428.1"/>
    </source>
</evidence>
<keyword evidence="2" id="KW-0808">Transferase</keyword>
<comment type="caution">
    <text evidence="2">The sequence shown here is derived from an EMBL/GenBank/DDBJ whole genome shotgun (WGS) entry which is preliminary data.</text>
</comment>
<dbReference type="InterPro" id="IPR013216">
    <property type="entry name" value="Methyltransf_11"/>
</dbReference>
<dbReference type="Gene3D" id="3.40.50.150">
    <property type="entry name" value="Vaccinia Virus protein VP39"/>
    <property type="match status" value="1"/>
</dbReference>
<dbReference type="InterPro" id="IPR029063">
    <property type="entry name" value="SAM-dependent_MTases_sf"/>
</dbReference>